<evidence type="ECO:0000256" key="3">
    <source>
        <dbReference type="ARBA" id="ARBA00022448"/>
    </source>
</evidence>
<dbReference type="InterPro" id="IPR035921">
    <property type="entry name" value="F/V-ATP_Csub_sf"/>
</dbReference>
<comment type="similarity">
    <text evidence="2 14">Belongs to the ATPase C chain family.</text>
</comment>
<evidence type="ECO:0000313" key="16">
    <source>
        <dbReference type="EMBL" id="AOR51135.1"/>
    </source>
</evidence>
<comment type="function">
    <text evidence="13 14">F(1)F(0) ATP synthase produces ATP from ADP in the presence of a proton or sodium gradient. F-type ATPases consist of two structural domains, F(1) containing the extramembraneous catalytic core and F(0) containing the membrane proton channel, linked together by a central stalk and a peripheral stalk. During catalysis, ATP synthesis in the catalytic domain of F(1) is coupled via a rotary mechanism of the central stalk subunits to proton translocation.</text>
</comment>
<dbReference type="GO" id="GO:0033177">
    <property type="term" value="C:proton-transporting two-sector ATPase complex, proton-transporting domain"/>
    <property type="evidence" value="ECO:0007669"/>
    <property type="project" value="InterPro"/>
</dbReference>
<keyword evidence="11 14" id="KW-0472">Membrane</keyword>
<keyword evidence="8 14" id="KW-1133">Transmembrane helix</keyword>
<dbReference type="InterPro" id="IPR020537">
    <property type="entry name" value="ATP_synth_F0_csu_DDCD_BS"/>
</dbReference>
<dbReference type="PANTHER" id="PTHR10031:SF0">
    <property type="entry name" value="ATPASE PROTEIN 9"/>
    <property type="match status" value="1"/>
</dbReference>
<evidence type="ECO:0000256" key="6">
    <source>
        <dbReference type="ARBA" id="ARBA00022692"/>
    </source>
</evidence>
<dbReference type="SUPFAM" id="SSF81333">
    <property type="entry name" value="F1F0 ATP synthase subunit C"/>
    <property type="match status" value="1"/>
</dbReference>
<dbReference type="InterPro" id="IPR000454">
    <property type="entry name" value="ATP_synth_F0_csu"/>
</dbReference>
<dbReference type="PANTHER" id="PTHR10031">
    <property type="entry name" value="ATP SYNTHASE LIPID-BINDING PROTEIN, MITOCHONDRIAL"/>
    <property type="match status" value="1"/>
</dbReference>
<comment type="subcellular location">
    <subcellularLocation>
        <location evidence="1 14">Cell membrane</location>
        <topology evidence="1 14">Multi-pass membrane protein</topology>
    </subcellularLocation>
</comment>
<evidence type="ECO:0000256" key="1">
    <source>
        <dbReference type="ARBA" id="ARBA00004651"/>
    </source>
</evidence>
<keyword evidence="10 14" id="KW-0446">Lipid-binding</keyword>
<dbReference type="GO" id="GO:0005886">
    <property type="term" value="C:plasma membrane"/>
    <property type="evidence" value="ECO:0007669"/>
    <property type="project" value="UniProtKB-SubCell"/>
</dbReference>
<dbReference type="GO" id="GO:0045259">
    <property type="term" value="C:proton-transporting ATP synthase complex"/>
    <property type="evidence" value="ECO:0007669"/>
    <property type="project" value="UniProtKB-KW"/>
</dbReference>
<evidence type="ECO:0000256" key="12">
    <source>
        <dbReference type="ARBA" id="ARBA00023310"/>
    </source>
</evidence>
<evidence type="ECO:0000256" key="10">
    <source>
        <dbReference type="ARBA" id="ARBA00023121"/>
    </source>
</evidence>
<accession>A0A1C9U4S9</accession>
<protein>
    <recommendedName>
        <fullName evidence="14">ATP synthase subunit c</fullName>
    </recommendedName>
    <alternativeName>
        <fullName evidence="14">ATP synthase F(0) sector subunit c</fullName>
    </alternativeName>
    <alternativeName>
        <fullName evidence="14">F-type ATPase subunit c</fullName>
        <shortName evidence="14">F-ATPase subunit c</shortName>
    </alternativeName>
    <alternativeName>
        <fullName evidence="14">Lipid-binding protein</fullName>
    </alternativeName>
</protein>
<feature type="transmembrane region" description="Helical" evidence="14">
    <location>
        <begin position="51"/>
        <end position="72"/>
    </location>
</feature>
<evidence type="ECO:0000256" key="8">
    <source>
        <dbReference type="ARBA" id="ARBA00022989"/>
    </source>
</evidence>
<dbReference type="HAMAP" id="MF_01396">
    <property type="entry name" value="ATP_synth_c_bact"/>
    <property type="match status" value="1"/>
</dbReference>
<keyword evidence="6 14" id="KW-0812">Transmembrane</keyword>
<evidence type="ECO:0000256" key="14">
    <source>
        <dbReference type="HAMAP-Rule" id="MF_01396"/>
    </source>
</evidence>
<evidence type="ECO:0000256" key="7">
    <source>
        <dbReference type="ARBA" id="ARBA00022781"/>
    </source>
</evidence>
<sequence length="78" mass="7966">MDAQSMLSWALPMGVGLAAVGSALGIGRAVGSAMEAMGRQPEAAGRIQTGMIIGCALIEALTLYALLVFFILQGKIQG</sequence>
<dbReference type="GO" id="GO:0008289">
    <property type="term" value="F:lipid binding"/>
    <property type="evidence" value="ECO:0007669"/>
    <property type="project" value="UniProtKB-KW"/>
</dbReference>
<keyword evidence="12 14" id="KW-0066">ATP synthesis</keyword>
<evidence type="ECO:0000256" key="13">
    <source>
        <dbReference type="ARBA" id="ARBA00025198"/>
    </source>
</evidence>
<feature type="domain" description="V-ATPase proteolipid subunit C-like" evidence="15">
    <location>
        <begin position="13"/>
        <end position="72"/>
    </location>
</feature>
<evidence type="ECO:0000256" key="4">
    <source>
        <dbReference type="ARBA" id="ARBA00022475"/>
    </source>
</evidence>
<keyword evidence="5 14" id="KW-0138">CF(0)</keyword>
<keyword evidence="9 14" id="KW-0406">Ion transport</keyword>
<keyword evidence="7 14" id="KW-0375">Hydrogen ion transport</keyword>
<evidence type="ECO:0000256" key="5">
    <source>
        <dbReference type="ARBA" id="ARBA00022547"/>
    </source>
</evidence>
<dbReference type="InterPro" id="IPR005953">
    <property type="entry name" value="ATP_synth_csu_bac/chlpt"/>
</dbReference>
<proteinExistence type="inferred from homology"/>
<dbReference type="GO" id="GO:0046933">
    <property type="term" value="F:proton-transporting ATP synthase activity, rotational mechanism"/>
    <property type="evidence" value="ECO:0007669"/>
    <property type="project" value="UniProtKB-UniRule"/>
</dbReference>
<organism evidence="16">
    <name type="scientific">uncultured bacterium pAW1</name>
    <dbReference type="NCBI Taxonomy" id="1781155"/>
    <lineage>
        <taxon>Bacteria</taxon>
        <taxon>environmental samples</taxon>
    </lineage>
</organism>
<dbReference type="FunFam" id="1.20.20.10:FF:000002">
    <property type="entry name" value="ATP synthase subunit c"/>
    <property type="match status" value="1"/>
</dbReference>
<dbReference type="InterPro" id="IPR038662">
    <property type="entry name" value="ATP_synth_F0_csu_sf"/>
</dbReference>
<keyword evidence="4 14" id="KW-1003">Cell membrane</keyword>
<dbReference type="Pfam" id="PF00137">
    <property type="entry name" value="ATP-synt_C"/>
    <property type="match status" value="1"/>
</dbReference>
<reference evidence="16" key="1">
    <citation type="journal article" date="2016" name="Sci. Rep.">
        <title>Triclosan Resistome from Metagenome Reveals Diverse Enoyl Acyl Carrier Protein Reductases and Selective Enrichment of Triclosan Resistance Genes.</title>
        <authorList>
            <person name="Khan R."/>
            <person name="Kong H.G."/>
            <person name="Jung Y.H."/>
            <person name="Choi J."/>
            <person name="Baek K.Y."/>
            <person name="Hwang E.C."/>
            <person name="Lee S.W."/>
        </authorList>
    </citation>
    <scope>NUCLEOTIDE SEQUENCE</scope>
</reference>
<dbReference type="NCBIfam" id="TIGR01260">
    <property type="entry name" value="ATP_synt_c"/>
    <property type="match status" value="1"/>
</dbReference>
<dbReference type="AlphaFoldDB" id="A0A1C9U4S9"/>
<evidence type="ECO:0000256" key="9">
    <source>
        <dbReference type="ARBA" id="ARBA00023065"/>
    </source>
</evidence>
<evidence type="ECO:0000256" key="11">
    <source>
        <dbReference type="ARBA" id="ARBA00023136"/>
    </source>
</evidence>
<evidence type="ECO:0000256" key="2">
    <source>
        <dbReference type="ARBA" id="ARBA00006704"/>
    </source>
</evidence>
<feature type="transmembrane region" description="Helical" evidence="14">
    <location>
        <begin position="6"/>
        <end position="30"/>
    </location>
</feature>
<dbReference type="Gene3D" id="1.20.20.10">
    <property type="entry name" value="F1F0 ATP synthase subunit C"/>
    <property type="match status" value="1"/>
</dbReference>
<dbReference type="CDD" id="cd18121">
    <property type="entry name" value="ATP-synt_Fo_c"/>
    <property type="match status" value="1"/>
</dbReference>
<dbReference type="PROSITE" id="PS00605">
    <property type="entry name" value="ATPASE_C"/>
    <property type="match status" value="1"/>
</dbReference>
<dbReference type="PRINTS" id="PR00124">
    <property type="entry name" value="ATPASEC"/>
</dbReference>
<dbReference type="EMBL" id="KT982360">
    <property type="protein sequence ID" value="AOR51135.1"/>
    <property type="molecule type" value="Genomic_DNA"/>
</dbReference>
<feature type="site" description="Reversibly protonated during proton transport" evidence="14">
    <location>
        <position position="59"/>
    </location>
</feature>
<gene>
    <name evidence="14" type="primary">atpE</name>
</gene>
<dbReference type="InterPro" id="IPR002379">
    <property type="entry name" value="ATPase_proteolipid_c-like_dom"/>
</dbReference>
<comment type="function">
    <text evidence="14">Key component of the F(0) channel; it plays a direct role in translocation across the membrane. A homomeric c-ring of between 10-14 subunits forms the central stalk rotor element with the F(1) delta and epsilon subunits.</text>
</comment>
<evidence type="ECO:0000259" key="15">
    <source>
        <dbReference type="Pfam" id="PF00137"/>
    </source>
</evidence>
<keyword evidence="3 14" id="KW-0813">Transport</keyword>
<name>A0A1C9U4S9_9BACT</name>